<dbReference type="PROSITE" id="PS51257">
    <property type="entry name" value="PROKAR_LIPOPROTEIN"/>
    <property type="match status" value="1"/>
</dbReference>
<keyword evidence="2" id="KW-0812">Transmembrane</keyword>
<proteinExistence type="predicted"/>
<feature type="transmembrane region" description="Helical" evidence="2">
    <location>
        <begin position="224"/>
        <end position="244"/>
    </location>
</feature>
<evidence type="ECO:0000256" key="2">
    <source>
        <dbReference type="SAM" id="Phobius"/>
    </source>
</evidence>
<feature type="region of interest" description="Disordered" evidence="1">
    <location>
        <begin position="677"/>
        <end position="697"/>
    </location>
</feature>
<feature type="transmembrane region" description="Helical" evidence="2">
    <location>
        <begin position="264"/>
        <end position="287"/>
    </location>
</feature>
<keyword evidence="2" id="KW-0472">Membrane</keyword>
<reference evidence="4" key="1">
    <citation type="submission" date="2021-01" db="EMBL/GenBank/DDBJ databases">
        <authorList>
            <person name="Corre E."/>
            <person name="Pelletier E."/>
            <person name="Niang G."/>
            <person name="Scheremetjew M."/>
            <person name="Finn R."/>
            <person name="Kale V."/>
            <person name="Holt S."/>
            <person name="Cochrane G."/>
            <person name="Meng A."/>
            <person name="Brown T."/>
            <person name="Cohen L."/>
        </authorList>
    </citation>
    <scope>NUCLEOTIDE SEQUENCE</scope>
    <source>
        <strain evidence="4">379</strain>
    </source>
</reference>
<protein>
    <submittedName>
        <fullName evidence="4">Uncharacterized protein</fullName>
    </submittedName>
</protein>
<evidence type="ECO:0000256" key="1">
    <source>
        <dbReference type="SAM" id="MobiDB-lite"/>
    </source>
</evidence>
<feature type="chain" id="PRO_5031092101" evidence="3">
    <location>
        <begin position="20"/>
        <end position="697"/>
    </location>
</feature>
<feature type="transmembrane region" description="Helical" evidence="2">
    <location>
        <begin position="181"/>
        <end position="203"/>
    </location>
</feature>
<organism evidence="4">
    <name type="scientific">Emiliania huxleyi</name>
    <name type="common">Coccolithophore</name>
    <name type="synonym">Pontosphaera huxleyi</name>
    <dbReference type="NCBI Taxonomy" id="2903"/>
    <lineage>
        <taxon>Eukaryota</taxon>
        <taxon>Haptista</taxon>
        <taxon>Haptophyta</taxon>
        <taxon>Prymnesiophyceae</taxon>
        <taxon>Isochrysidales</taxon>
        <taxon>Noelaerhabdaceae</taxon>
        <taxon>Emiliania</taxon>
    </lineage>
</organism>
<sequence length="697" mass="76787">MKTASAILVLCCARLCVEAAPTSPPPPPFVITGGCRSSTDSMVYHAAGLTLSGAPYYTDVSTTYYVYWDPCCSGCSGGFGRWILDGDAPNTSALSDLDGSGRCSYWAAFDSEYSSSPPLGKETWRTYCDRSWTTGLLTLAPSPFLPPSPPLNPPAPPYPPYPPSQPPAAPSPPRCWVDSPAAPTVALILVFSGVWLPACIARLRSWGKIKEGVFAKKLSLSEMLKLMLKNMLFGLLVISFPAALPYSIGVATCSVHEWTIFRGAAMYFLVMGPVAVVLAAFANAIFAERARKRLLERLVAVEGELPDVLRHGTIKLLSIDWLIAQPADYILSRRQELPSEAFVSQETAEELLSDGKIAALSYRWIDPKHPDPHGWHLCALRKFLCNKGRRWKALMIDFASLPQKDERGERTDDEDATFKIGLRSMSAVYASPRISVLQHKALPDTSLVPCARDTPLHPSLPLASRDAQPLRLPADDRSGWCTFEQAAASLSTTNGGAVYNISSGRVRLKPGKLKSAEEMHEWFHSSSVHFYGSADRDAVSEMYASLFKAVSAFDATRRRKEIRADRMLTHPSSKWRILWITNRLVVSLCIFVFLLPTIFIMNEERQDALQFLFPACICLLILLADLTVSTMGESPICTSYLTAAYHRGLNEEEHSLNRSLGSLCCWDPPFRPKRKITHEGGGDGVDMEDLQESSAVV</sequence>
<gene>
    <name evidence="4" type="ORF">EHUX00137_LOCUS6965</name>
</gene>
<feature type="transmembrane region" description="Helical" evidence="2">
    <location>
        <begin position="608"/>
        <end position="628"/>
    </location>
</feature>
<evidence type="ECO:0000256" key="3">
    <source>
        <dbReference type="SAM" id="SignalP"/>
    </source>
</evidence>
<keyword evidence="3" id="KW-0732">Signal</keyword>
<feature type="signal peptide" evidence="3">
    <location>
        <begin position="1"/>
        <end position="19"/>
    </location>
</feature>
<keyword evidence="2" id="KW-1133">Transmembrane helix</keyword>
<name>A0A7S3RTE9_EMIHU</name>
<evidence type="ECO:0000313" key="4">
    <source>
        <dbReference type="EMBL" id="CAE0533298.1"/>
    </source>
</evidence>
<dbReference type="AlphaFoldDB" id="A0A7S3RTE9"/>
<accession>A0A7S3RTE9</accession>
<feature type="transmembrane region" description="Helical" evidence="2">
    <location>
        <begin position="584"/>
        <end position="602"/>
    </location>
</feature>
<dbReference type="EMBL" id="HBIR01009875">
    <property type="protein sequence ID" value="CAE0533298.1"/>
    <property type="molecule type" value="Transcribed_RNA"/>
</dbReference>